<dbReference type="Pfam" id="PF14542">
    <property type="entry name" value="Acetyltransf_CG"/>
    <property type="match status" value="1"/>
</dbReference>
<dbReference type="CDD" id="cd04301">
    <property type="entry name" value="NAT_SF"/>
    <property type="match status" value="1"/>
</dbReference>
<dbReference type="PANTHER" id="PTHR31435">
    <property type="entry name" value="PROTEIN NATD1"/>
    <property type="match status" value="1"/>
</dbReference>
<keyword evidence="3" id="KW-1185">Reference proteome</keyword>
<dbReference type="InterPro" id="IPR045057">
    <property type="entry name" value="Gcn5-rel_NAT"/>
</dbReference>
<accession>A0A1N7P9Z9</accession>
<dbReference type="EMBL" id="FTOR01000003">
    <property type="protein sequence ID" value="SIT07414.1"/>
    <property type="molecule type" value="Genomic_DNA"/>
</dbReference>
<gene>
    <name evidence="2" type="ORF">SAMN05421788_103324</name>
</gene>
<sequence length="110" mass="12387">MCGVDLSYGKNICSMENVQFTKDEKGNGSFFILDGDKKIAEMVIHEGTNHLTVYHTEVQPEAEGKGLAKELLNAMVSYVRERHYKLIPLCVYVAAQVKRHPEDFADILQA</sequence>
<dbReference type="SUPFAM" id="SSF55729">
    <property type="entry name" value="Acyl-CoA N-acyltransferases (Nat)"/>
    <property type="match status" value="1"/>
</dbReference>
<feature type="domain" description="N-acetyltransferase" evidence="1">
    <location>
        <begin position="22"/>
        <end position="109"/>
    </location>
</feature>
<dbReference type="InterPro" id="IPR016181">
    <property type="entry name" value="Acyl_CoA_acyltransferase"/>
</dbReference>
<dbReference type="PANTHER" id="PTHR31435:SF10">
    <property type="entry name" value="BSR4717 PROTEIN"/>
    <property type="match status" value="1"/>
</dbReference>
<organism evidence="2 3">
    <name type="scientific">Filimonas lacunae</name>
    <dbReference type="NCBI Taxonomy" id="477680"/>
    <lineage>
        <taxon>Bacteria</taxon>
        <taxon>Pseudomonadati</taxon>
        <taxon>Bacteroidota</taxon>
        <taxon>Chitinophagia</taxon>
        <taxon>Chitinophagales</taxon>
        <taxon>Chitinophagaceae</taxon>
        <taxon>Filimonas</taxon>
    </lineage>
</organism>
<evidence type="ECO:0000259" key="1">
    <source>
        <dbReference type="PROSITE" id="PS51729"/>
    </source>
</evidence>
<dbReference type="Gene3D" id="3.40.630.30">
    <property type="match status" value="1"/>
</dbReference>
<dbReference type="AlphaFoldDB" id="A0A1N7P9Z9"/>
<dbReference type="InterPro" id="IPR031165">
    <property type="entry name" value="GNAT_YJDJ"/>
</dbReference>
<protein>
    <recommendedName>
        <fullName evidence="1">N-acetyltransferase domain-containing protein</fullName>
    </recommendedName>
</protein>
<evidence type="ECO:0000313" key="2">
    <source>
        <dbReference type="EMBL" id="SIT07414.1"/>
    </source>
</evidence>
<dbReference type="STRING" id="477680.SAMN05421788_103324"/>
<reference evidence="3" key="1">
    <citation type="submission" date="2017-01" db="EMBL/GenBank/DDBJ databases">
        <authorList>
            <person name="Varghese N."/>
            <person name="Submissions S."/>
        </authorList>
    </citation>
    <scope>NUCLEOTIDE SEQUENCE [LARGE SCALE GENOMIC DNA]</scope>
    <source>
        <strain evidence="3">DSM 21054</strain>
    </source>
</reference>
<proteinExistence type="predicted"/>
<dbReference type="Proteomes" id="UP000186917">
    <property type="component" value="Unassembled WGS sequence"/>
</dbReference>
<evidence type="ECO:0000313" key="3">
    <source>
        <dbReference type="Proteomes" id="UP000186917"/>
    </source>
</evidence>
<name>A0A1N7P9Z9_9BACT</name>
<dbReference type="PROSITE" id="PS51729">
    <property type="entry name" value="GNAT_YJDJ"/>
    <property type="match status" value="1"/>
</dbReference>